<dbReference type="EMBL" id="CP136920">
    <property type="protein sequence ID" value="WOO39701.1"/>
    <property type="molecule type" value="Genomic_DNA"/>
</dbReference>
<dbReference type="RefSeq" id="WP_317831691.1">
    <property type="nucleotide sequence ID" value="NZ_CP136920.1"/>
</dbReference>
<dbReference type="Pfam" id="PF09335">
    <property type="entry name" value="VTT_dom"/>
    <property type="match status" value="1"/>
</dbReference>
<protein>
    <recommendedName>
        <fullName evidence="6">TVP38/TMEM64 family membrane protein</fullName>
    </recommendedName>
</protein>
<feature type="transmembrane region" description="Helical" evidence="6">
    <location>
        <begin position="26"/>
        <end position="47"/>
    </location>
</feature>
<dbReference type="InterPro" id="IPR015414">
    <property type="entry name" value="TMEM64"/>
</dbReference>
<feature type="transmembrane region" description="Helical" evidence="6">
    <location>
        <begin position="217"/>
        <end position="235"/>
    </location>
</feature>
<keyword evidence="2 6" id="KW-1003">Cell membrane</keyword>
<keyword evidence="9" id="KW-1185">Reference proteome</keyword>
<sequence length="248" mass="27205">MHDRLGKHIDIAANDGEGHRHAWRKIVVRCVLITIITAIVVAGGFLLKNDIPEISAWIQAQGKWAPIIFIAIFAIGSCFLIPADIFVFVAGAIFGLWWGYLYVAIAEMIAMLLQFFLARYVFKDRVEGFMQRHPKFNAIDKAVSKQGLKIAFLLRLGPVPLGPLSYILGVSRISMKNYLIASPGVLPSLFAVVYYGVLAAHLTKLASGLEHHSPAHYISMVGGAIVAVITTVYITHVARKALKDADAL</sequence>
<feature type="domain" description="VTT" evidence="7">
    <location>
        <begin position="81"/>
        <end position="196"/>
    </location>
</feature>
<name>A0AAQ3L610_9BACT</name>
<feature type="transmembrane region" description="Helical" evidence="6">
    <location>
        <begin position="67"/>
        <end position="94"/>
    </location>
</feature>
<dbReference type="Proteomes" id="UP001304300">
    <property type="component" value="Chromosome"/>
</dbReference>
<dbReference type="GO" id="GO:0005886">
    <property type="term" value="C:plasma membrane"/>
    <property type="evidence" value="ECO:0007669"/>
    <property type="project" value="UniProtKB-SubCell"/>
</dbReference>
<evidence type="ECO:0000313" key="8">
    <source>
        <dbReference type="EMBL" id="WOO39701.1"/>
    </source>
</evidence>
<evidence type="ECO:0000256" key="4">
    <source>
        <dbReference type="ARBA" id="ARBA00022989"/>
    </source>
</evidence>
<keyword evidence="3 6" id="KW-0812">Transmembrane</keyword>
<dbReference type="PANTHER" id="PTHR12677:SF59">
    <property type="entry name" value="GOLGI APPARATUS MEMBRANE PROTEIN TVP38-RELATED"/>
    <property type="match status" value="1"/>
</dbReference>
<evidence type="ECO:0000313" key="9">
    <source>
        <dbReference type="Proteomes" id="UP001304300"/>
    </source>
</evidence>
<dbReference type="KEGG" id="puo:RZN69_13845"/>
<dbReference type="InterPro" id="IPR032816">
    <property type="entry name" value="VTT_dom"/>
</dbReference>
<evidence type="ECO:0000256" key="6">
    <source>
        <dbReference type="RuleBase" id="RU366058"/>
    </source>
</evidence>
<accession>A0AAQ3L610</accession>
<feature type="transmembrane region" description="Helical" evidence="6">
    <location>
        <begin position="100"/>
        <end position="122"/>
    </location>
</feature>
<proteinExistence type="inferred from homology"/>
<gene>
    <name evidence="8" type="ORF">RZN69_13845</name>
</gene>
<dbReference type="PANTHER" id="PTHR12677">
    <property type="entry name" value="GOLGI APPARATUS MEMBRANE PROTEIN TVP38-RELATED"/>
    <property type="match status" value="1"/>
</dbReference>
<dbReference type="AlphaFoldDB" id="A0AAQ3L610"/>
<organism evidence="8 9">
    <name type="scientific">Rubellicoccus peritrichatus</name>
    <dbReference type="NCBI Taxonomy" id="3080537"/>
    <lineage>
        <taxon>Bacteria</taxon>
        <taxon>Pseudomonadati</taxon>
        <taxon>Verrucomicrobiota</taxon>
        <taxon>Opitutia</taxon>
        <taxon>Puniceicoccales</taxon>
        <taxon>Cerasicoccaceae</taxon>
        <taxon>Rubellicoccus</taxon>
    </lineage>
</organism>
<evidence type="ECO:0000256" key="2">
    <source>
        <dbReference type="ARBA" id="ARBA00022475"/>
    </source>
</evidence>
<evidence type="ECO:0000259" key="7">
    <source>
        <dbReference type="Pfam" id="PF09335"/>
    </source>
</evidence>
<evidence type="ECO:0000256" key="1">
    <source>
        <dbReference type="ARBA" id="ARBA00004651"/>
    </source>
</evidence>
<keyword evidence="4 6" id="KW-1133">Transmembrane helix</keyword>
<comment type="subcellular location">
    <subcellularLocation>
        <location evidence="1 6">Cell membrane</location>
        <topology evidence="1 6">Multi-pass membrane protein</topology>
    </subcellularLocation>
</comment>
<feature type="transmembrane region" description="Helical" evidence="6">
    <location>
        <begin position="178"/>
        <end position="197"/>
    </location>
</feature>
<comment type="similarity">
    <text evidence="6">Belongs to the TVP38/TMEM64 family.</text>
</comment>
<keyword evidence="5 6" id="KW-0472">Membrane</keyword>
<evidence type="ECO:0000256" key="3">
    <source>
        <dbReference type="ARBA" id="ARBA00022692"/>
    </source>
</evidence>
<evidence type="ECO:0000256" key="5">
    <source>
        <dbReference type="ARBA" id="ARBA00023136"/>
    </source>
</evidence>
<reference evidence="8 9" key="1">
    <citation type="submission" date="2023-10" db="EMBL/GenBank/DDBJ databases">
        <title>Rubellicoccus peritrichatus gen. nov., sp. nov., isolated from an algae of coral reef tank.</title>
        <authorList>
            <person name="Luo J."/>
        </authorList>
    </citation>
    <scope>NUCLEOTIDE SEQUENCE [LARGE SCALE GENOMIC DNA]</scope>
    <source>
        <strain evidence="8 9">CR14</strain>
    </source>
</reference>